<dbReference type="PANTHER" id="PTHR43297">
    <property type="entry name" value="OLIGOPEPTIDE TRANSPORT ATP-BINDING PROTEIN APPD"/>
    <property type="match status" value="1"/>
</dbReference>
<feature type="domain" description="ABC transporter" evidence="8">
    <location>
        <begin position="4"/>
        <end position="252"/>
    </location>
</feature>
<evidence type="ECO:0000256" key="2">
    <source>
        <dbReference type="ARBA" id="ARBA00005417"/>
    </source>
</evidence>
<dbReference type="InterPro" id="IPR013563">
    <property type="entry name" value="Oligopep_ABC_C"/>
</dbReference>
<accession>A0A5C8USL9</accession>
<dbReference type="PROSITE" id="PS50893">
    <property type="entry name" value="ABC_TRANSPORTER_2"/>
    <property type="match status" value="1"/>
</dbReference>
<dbReference type="InterPro" id="IPR003439">
    <property type="entry name" value="ABC_transporter-like_ATP-bd"/>
</dbReference>
<comment type="caution">
    <text evidence="9">The sequence shown here is derived from an EMBL/GenBank/DDBJ whole genome shotgun (WGS) entry which is preliminary data.</text>
</comment>
<organism evidence="9 10">
    <name type="scientific">Lacisediminihabitans profunda</name>
    <dbReference type="NCBI Taxonomy" id="2594790"/>
    <lineage>
        <taxon>Bacteria</taxon>
        <taxon>Bacillati</taxon>
        <taxon>Actinomycetota</taxon>
        <taxon>Actinomycetes</taxon>
        <taxon>Micrococcales</taxon>
        <taxon>Microbacteriaceae</taxon>
        <taxon>Lacisediminihabitans</taxon>
    </lineage>
</organism>
<evidence type="ECO:0000259" key="8">
    <source>
        <dbReference type="PROSITE" id="PS50893"/>
    </source>
</evidence>
<protein>
    <submittedName>
        <fullName evidence="9">ABC transporter ATP-binding protein</fullName>
    </submittedName>
</protein>
<evidence type="ECO:0000256" key="5">
    <source>
        <dbReference type="ARBA" id="ARBA00022741"/>
    </source>
</evidence>
<dbReference type="Gene3D" id="3.40.50.300">
    <property type="entry name" value="P-loop containing nucleotide triphosphate hydrolases"/>
    <property type="match status" value="1"/>
</dbReference>
<dbReference type="Pfam" id="PF00005">
    <property type="entry name" value="ABC_tran"/>
    <property type="match status" value="1"/>
</dbReference>
<dbReference type="PANTHER" id="PTHR43297:SF2">
    <property type="entry name" value="DIPEPTIDE TRANSPORT ATP-BINDING PROTEIN DPPD"/>
    <property type="match status" value="1"/>
</dbReference>
<keyword evidence="10" id="KW-1185">Reference proteome</keyword>
<dbReference type="CDD" id="cd03257">
    <property type="entry name" value="ABC_NikE_OppD_transporters"/>
    <property type="match status" value="1"/>
</dbReference>
<gene>
    <name evidence="9" type="ORF">FVP33_10405</name>
</gene>
<dbReference type="GO" id="GO:0005524">
    <property type="term" value="F:ATP binding"/>
    <property type="evidence" value="ECO:0007669"/>
    <property type="project" value="UniProtKB-KW"/>
</dbReference>
<keyword evidence="5" id="KW-0547">Nucleotide-binding</keyword>
<evidence type="ECO:0000256" key="7">
    <source>
        <dbReference type="ARBA" id="ARBA00023136"/>
    </source>
</evidence>
<name>A0A5C8USL9_9MICO</name>
<dbReference type="Proteomes" id="UP000321379">
    <property type="component" value="Unassembled WGS sequence"/>
</dbReference>
<reference evidence="9 10" key="1">
    <citation type="submission" date="2019-08" db="EMBL/GenBank/DDBJ databases">
        <title>Bacterial whole genome sequence for Glaciihabitans sp. CHu50b-6-2.</title>
        <authorList>
            <person name="Jin L."/>
        </authorList>
    </citation>
    <scope>NUCLEOTIDE SEQUENCE [LARGE SCALE GENOMIC DNA]</scope>
    <source>
        <strain evidence="9 10">CHu50b-6-2</strain>
    </source>
</reference>
<keyword evidence="3" id="KW-0813">Transport</keyword>
<dbReference type="AlphaFoldDB" id="A0A5C8USL9"/>
<dbReference type="InterPro" id="IPR003593">
    <property type="entry name" value="AAA+_ATPase"/>
</dbReference>
<evidence type="ECO:0000256" key="4">
    <source>
        <dbReference type="ARBA" id="ARBA00022475"/>
    </source>
</evidence>
<dbReference type="GO" id="GO:0005886">
    <property type="term" value="C:plasma membrane"/>
    <property type="evidence" value="ECO:0007669"/>
    <property type="project" value="UniProtKB-SubCell"/>
</dbReference>
<evidence type="ECO:0000256" key="1">
    <source>
        <dbReference type="ARBA" id="ARBA00004202"/>
    </source>
</evidence>
<dbReference type="InterPro" id="IPR050388">
    <property type="entry name" value="ABC_Ni/Peptide_Import"/>
</dbReference>
<keyword evidence="7" id="KW-0472">Membrane</keyword>
<keyword evidence="6 9" id="KW-0067">ATP-binding</keyword>
<dbReference type="NCBIfam" id="TIGR01727">
    <property type="entry name" value="oligo_HPY"/>
    <property type="match status" value="1"/>
</dbReference>
<keyword evidence="4" id="KW-1003">Cell membrane</keyword>
<dbReference type="EMBL" id="VRMG01000007">
    <property type="protein sequence ID" value="TXN30503.1"/>
    <property type="molecule type" value="Genomic_DNA"/>
</dbReference>
<sequence>MLSVRDLRVGFRTRSGVVPAVDGVDLDLYAGEVLAIVGESGSGKSAMSMSLVGLNRGPRTMISGTAHFRGIELISASERQLRSVRGKHIAVVFQDALAALNPLHRIGKQVAEMITLHQKVSGRRAKDMAVQMLGDVGISNPRHNAEAYPHQFSGGMRQRAMTAIALANDPTVLIADEPTTALDVTIQAQILDLLKSLQRELGTAVVIVTHDLGVVADIADRVAVMYSGRIVEIGTTEQVLYAPKHPYTRGLLASTPGVTGPIPASLPTIPGSPPMGAERPDGCSFAPRCAFVLRECATTPILASHDPSDSGHQDACWLGELTIPVPDESRSTL</sequence>
<dbReference type="SUPFAM" id="SSF52540">
    <property type="entry name" value="P-loop containing nucleoside triphosphate hydrolases"/>
    <property type="match status" value="1"/>
</dbReference>
<comment type="similarity">
    <text evidence="2">Belongs to the ABC transporter superfamily.</text>
</comment>
<evidence type="ECO:0000313" key="9">
    <source>
        <dbReference type="EMBL" id="TXN30503.1"/>
    </source>
</evidence>
<dbReference type="InterPro" id="IPR027417">
    <property type="entry name" value="P-loop_NTPase"/>
</dbReference>
<evidence type="ECO:0000313" key="10">
    <source>
        <dbReference type="Proteomes" id="UP000321379"/>
    </source>
</evidence>
<dbReference type="SMART" id="SM00382">
    <property type="entry name" value="AAA"/>
    <property type="match status" value="1"/>
</dbReference>
<dbReference type="FunFam" id="3.40.50.300:FF:000016">
    <property type="entry name" value="Oligopeptide ABC transporter ATP-binding component"/>
    <property type="match status" value="1"/>
</dbReference>
<comment type="subcellular location">
    <subcellularLocation>
        <location evidence="1">Cell membrane</location>
        <topology evidence="1">Peripheral membrane protein</topology>
    </subcellularLocation>
</comment>
<dbReference type="GO" id="GO:0016887">
    <property type="term" value="F:ATP hydrolysis activity"/>
    <property type="evidence" value="ECO:0007669"/>
    <property type="project" value="InterPro"/>
</dbReference>
<proteinExistence type="inferred from homology"/>
<evidence type="ECO:0000256" key="6">
    <source>
        <dbReference type="ARBA" id="ARBA00022840"/>
    </source>
</evidence>
<dbReference type="GO" id="GO:0015833">
    <property type="term" value="P:peptide transport"/>
    <property type="evidence" value="ECO:0007669"/>
    <property type="project" value="InterPro"/>
</dbReference>
<dbReference type="Pfam" id="PF08352">
    <property type="entry name" value="oligo_HPY"/>
    <property type="match status" value="1"/>
</dbReference>
<evidence type="ECO:0000256" key="3">
    <source>
        <dbReference type="ARBA" id="ARBA00022448"/>
    </source>
</evidence>